<feature type="transmembrane region" description="Helical" evidence="9">
    <location>
        <begin position="250"/>
        <end position="276"/>
    </location>
</feature>
<feature type="transmembrane region" description="Helical" evidence="9">
    <location>
        <begin position="320"/>
        <end position="347"/>
    </location>
</feature>
<comment type="similarity">
    <text evidence="2">Belongs to the autoinducer-2 exporter (AI-2E) (TC 2.A.86) family.</text>
</comment>
<evidence type="ECO:0000313" key="10">
    <source>
        <dbReference type="EMBL" id="SJN34952.1"/>
    </source>
</evidence>
<name>A0A1R4JSK8_9MICC</name>
<evidence type="ECO:0000313" key="11">
    <source>
        <dbReference type="Proteomes" id="UP000196230"/>
    </source>
</evidence>
<feature type="transmembrane region" description="Helical" evidence="9">
    <location>
        <begin position="283"/>
        <end position="300"/>
    </location>
</feature>
<comment type="subcellular location">
    <subcellularLocation>
        <location evidence="1">Cell membrane</location>
        <topology evidence="1">Multi-pass membrane protein</topology>
    </subcellularLocation>
</comment>
<keyword evidence="4" id="KW-1003">Cell membrane</keyword>
<dbReference type="RefSeq" id="WP_087134540.1">
    <property type="nucleotide sequence ID" value="NZ_FUKP01000067.1"/>
</dbReference>
<dbReference type="InterPro" id="IPR002549">
    <property type="entry name" value="AI-2E-like"/>
</dbReference>
<keyword evidence="7 9" id="KW-0472">Membrane</keyword>
<feature type="transmembrane region" description="Helical" evidence="9">
    <location>
        <begin position="21"/>
        <end position="43"/>
    </location>
</feature>
<proteinExistence type="inferred from homology"/>
<keyword evidence="6 9" id="KW-1133">Transmembrane helix</keyword>
<keyword evidence="5 9" id="KW-0812">Transmembrane</keyword>
<feature type="compositionally biased region" description="Basic and acidic residues" evidence="8">
    <location>
        <begin position="431"/>
        <end position="450"/>
    </location>
</feature>
<dbReference type="PANTHER" id="PTHR21716:SF53">
    <property type="entry name" value="PERMEASE PERM-RELATED"/>
    <property type="match status" value="1"/>
</dbReference>
<evidence type="ECO:0000256" key="3">
    <source>
        <dbReference type="ARBA" id="ARBA00022448"/>
    </source>
</evidence>
<sequence length="450" mass="47416">MTTPASTARRVDRDVPYGLTVAAAWSWRVIVILVMAGVLIWLLSHVSLLVIPVIVAGLLATLLSPVYRWMVGMRTPPILASLLCVLLLIVVVLGLLFLSGQQLAVGFADMSEQVGQGIEAGRRWLESTGIPMPWQEGNGGSSVQDILNTVRENSSTIMGGAISFGSTAANVLAGTVMALFTLIFFLYDGGRIWAFMLRFVPAARREAIDNAGHSGWRALGSYVRVQIFVAFVDAVGIGLGAWLLGVPLAFPLAVLVFLASFIPMVGAVLTGALAVLLALITNGMWNAVFMLLVVLLVQQLESNVLQPLVMGKAVSLHPLAVFLAVAGGSAVLGLVGAVFAVPLLAFVNAFVRGLTGEGPHVGVDDEALTLEPGDEARRPDPDGQDRSVRREKALVASHGIAAEEAAADAGIDPFERRRDGEDAGEPGAGQDAERGDDSAGSRRAEDEGRA</sequence>
<dbReference type="EMBL" id="FUKP01000067">
    <property type="protein sequence ID" value="SJN34952.1"/>
    <property type="molecule type" value="Genomic_DNA"/>
</dbReference>
<evidence type="ECO:0000256" key="2">
    <source>
        <dbReference type="ARBA" id="ARBA00009773"/>
    </source>
</evidence>
<feature type="transmembrane region" description="Helical" evidence="9">
    <location>
        <begin position="49"/>
        <end position="67"/>
    </location>
</feature>
<dbReference type="GO" id="GO:0055085">
    <property type="term" value="P:transmembrane transport"/>
    <property type="evidence" value="ECO:0007669"/>
    <property type="project" value="TreeGrafter"/>
</dbReference>
<feature type="transmembrane region" description="Helical" evidence="9">
    <location>
        <begin position="225"/>
        <end position="244"/>
    </location>
</feature>
<gene>
    <name evidence="10" type="ORF">FM125_10345</name>
</gene>
<evidence type="ECO:0000256" key="8">
    <source>
        <dbReference type="SAM" id="MobiDB-lite"/>
    </source>
</evidence>
<feature type="transmembrane region" description="Helical" evidence="9">
    <location>
        <begin position="79"/>
        <end position="98"/>
    </location>
</feature>
<evidence type="ECO:0000256" key="4">
    <source>
        <dbReference type="ARBA" id="ARBA00022475"/>
    </source>
</evidence>
<dbReference type="PANTHER" id="PTHR21716">
    <property type="entry name" value="TRANSMEMBRANE PROTEIN"/>
    <property type="match status" value="1"/>
</dbReference>
<evidence type="ECO:0000256" key="1">
    <source>
        <dbReference type="ARBA" id="ARBA00004651"/>
    </source>
</evidence>
<evidence type="ECO:0000256" key="5">
    <source>
        <dbReference type="ARBA" id="ARBA00022692"/>
    </source>
</evidence>
<feature type="transmembrane region" description="Helical" evidence="9">
    <location>
        <begin position="168"/>
        <end position="187"/>
    </location>
</feature>
<evidence type="ECO:0000256" key="9">
    <source>
        <dbReference type="SAM" id="Phobius"/>
    </source>
</evidence>
<dbReference type="AlphaFoldDB" id="A0A1R4JSK8"/>
<feature type="compositionally biased region" description="Basic and acidic residues" evidence="8">
    <location>
        <begin position="374"/>
        <end position="393"/>
    </location>
</feature>
<protein>
    <submittedName>
        <fullName evidence="10">Putative permease</fullName>
    </submittedName>
</protein>
<reference evidence="10 11" key="1">
    <citation type="submission" date="2017-02" db="EMBL/GenBank/DDBJ databases">
        <authorList>
            <person name="Peterson S.W."/>
        </authorList>
    </citation>
    <scope>NUCLEOTIDE SEQUENCE [LARGE SCALE GENOMIC DNA]</scope>
    <source>
        <strain evidence="10 11">2B3F</strain>
    </source>
</reference>
<feature type="compositionally biased region" description="Low complexity" evidence="8">
    <location>
        <begin position="399"/>
        <end position="412"/>
    </location>
</feature>
<accession>A0A1R4JSK8</accession>
<dbReference type="Pfam" id="PF01594">
    <property type="entry name" value="AI-2E_transport"/>
    <property type="match status" value="1"/>
</dbReference>
<feature type="region of interest" description="Disordered" evidence="8">
    <location>
        <begin position="371"/>
        <end position="450"/>
    </location>
</feature>
<dbReference type="Proteomes" id="UP000196230">
    <property type="component" value="Unassembled WGS sequence"/>
</dbReference>
<keyword evidence="3" id="KW-0813">Transport</keyword>
<organism evidence="10 11">
    <name type="scientific">Micrococcus lylae</name>
    <dbReference type="NCBI Taxonomy" id="1273"/>
    <lineage>
        <taxon>Bacteria</taxon>
        <taxon>Bacillati</taxon>
        <taxon>Actinomycetota</taxon>
        <taxon>Actinomycetes</taxon>
        <taxon>Micrococcales</taxon>
        <taxon>Micrococcaceae</taxon>
        <taxon>Micrococcus</taxon>
    </lineage>
</organism>
<evidence type="ECO:0000256" key="6">
    <source>
        <dbReference type="ARBA" id="ARBA00022989"/>
    </source>
</evidence>
<evidence type="ECO:0000256" key="7">
    <source>
        <dbReference type="ARBA" id="ARBA00023136"/>
    </source>
</evidence>
<dbReference type="GO" id="GO:0005886">
    <property type="term" value="C:plasma membrane"/>
    <property type="evidence" value="ECO:0007669"/>
    <property type="project" value="UniProtKB-SubCell"/>
</dbReference>